<dbReference type="GO" id="GO:0004497">
    <property type="term" value="F:monooxygenase activity"/>
    <property type="evidence" value="ECO:0007669"/>
    <property type="project" value="UniProtKB-KW"/>
</dbReference>
<dbReference type="OrthoDB" id="5405645at2"/>
<dbReference type="RefSeq" id="WP_137425135.1">
    <property type="nucleotide sequence ID" value="NZ_CP040098.1"/>
</dbReference>
<dbReference type="Gene3D" id="3.30.70.100">
    <property type="match status" value="1"/>
</dbReference>
<evidence type="ECO:0000259" key="1">
    <source>
        <dbReference type="PROSITE" id="PS51725"/>
    </source>
</evidence>
<name>A0A4P8L897_9BACT</name>
<gene>
    <name evidence="2" type="ORF">FDQ92_12125</name>
</gene>
<dbReference type="PROSITE" id="PS51725">
    <property type="entry name" value="ABM"/>
    <property type="match status" value="1"/>
</dbReference>
<keyword evidence="2" id="KW-0503">Monooxygenase</keyword>
<sequence length="95" mass="11223">MAVRVFIEREIDPGNEIKLHNLLLKLRAKAIQARGYISGQTLRSVDDPNRFLVISTWNSLEEWRNWENDPDRKAIQEEIDKLLRVPSRVSVYVYE</sequence>
<protein>
    <submittedName>
        <fullName evidence="2">Antibiotic biosynthesis monooxygenase</fullName>
    </submittedName>
</protein>
<dbReference type="InterPro" id="IPR011008">
    <property type="entry name" value="Dimeric_a/b-barrel"/>
</dbReference>
<dbReference type="Pfam" id="PF03992">
    <property type="entry name" value="ABM"/>
    <property type="match status" value="1"/>
</dbReference>
<dbReference type="SUPFAM" id="SSF54909">
    <property type="entry name" value="Dimeric alpha+beta barrel"/>
    <property type="match status" value="1"/>
</dbReference>
<dbReference type="EMBL" id="CP040098">
    <property type="protein sequence ID" value="QCQ22852.1"/>
    <property type="molecule type" value="Genomic_DNA"/>
</dbReference>
<dbReference type="InterPro" id="IPR007138">
    <property type="entry name" value="ABM_dom"/>
</dbReference>
<dbReference type="AlphaFoldDB" id="A0A4P8L897"/>
<keyword evidence="2" id="KW-0560">Oxidoreductase</keyword>
<dbReference type="KEGG" id="dax:FDQ92_12125"/>
<evidence type="ECO:0000313" key="2">
    <source>
        <dbReference type="EMBL" id="QCQ22852.1"/>
    </source>
</evidence>
<proteinExistence type="predicted"/>
<keyword evidence="3" id="KW-1185">Reference proteome</keyword>
<reference evidence="2 3" key="1">
    <citation type="submission" date="2019-05" db="EMBL/GenBank/DDBJ databases">
        <title>The Complete Genome Sequence of the n-alkane-degrading Desulfoglaeba alkanexedens ALDC reveals multiple alkylsuccinate synthase gene clusters.</title>
        <authorList>
            <person name="Callaghan A.V."/>
            <person name="Davidova I.A."/>
            <person name="Duncan K.E."/>
            <person name="Morris B."/>
            <person name="McInerney M.J."/>
        </authorList>
    </citation>
    <scope>NUCLEOTIDE SEQUENCE [LARGE SCALE GENOMIC DNA]</scope>
    <source>
        <strain evidence="2 3">ALDC</strain>
    </source>
</reference>
<reference evidence="2 3" key="2">
    <citation type="submission" date="2019-05" db="EMBL/GenBank/DDBJ databases">
        <authorList>
            <person name="Suflita J.M."/>
            <person name="Marks C.R."/>
        </authorList>
    </citation>
    <scope>NUCLEOTIDE SEQUENCE [LARGE SCALE GENOMIC DNA]</scope>
    <source>
        <strain evidence="2 3">ALDC</strain>
    </source>
</reference>
<feature type="domain" description="ABM" evidence="1">
    <location>
        <begin position="3"/>
        <end position="92"/>
    </location>
</feature>
<evidence type="ECO:0000313" key="3">
    <source>
        <dbReference type="Proteomes" id="UP000298602"/>
    </source>
</evidence>
<dbReference type="Proteomes" id="UP000298602">
    <property type="component" value="Chromosome"/>
</dbReference>
<accession>A0A4P8L897</accession>
<organism evidence="2 3">
    <name type="scientific">Desulfoglaeba alkanexedens ALDC</name>
    <dbReference type="NCBI Taxonomy" id="980445"/>
    <lineage>
        <taxon>Bacteria</taxon>
        <taxon>Pseudomonadati</taxon>
        <taxon>Thermodesulfobacteriota</taxon>
        <taxon>Syntrophobacteria</taxon>
        <taxon>Syntrophobacterales</taxon>
        <taxon>Syntrophobacteraceae</taxon>
        <taxon>Desulfoglaeba</taxon>
    </lineage>
</organism>